<dbReference type="AlphaFoldDB" id="A0A7W8KHC4"/>
<dbReference type="Pfam" id="PF13508">
    <property type="entry name" value="Acetyltransf_7"/>
    <property type="match status" value="1"/>
</dbReference>
<dbReference type="GO" id="GO:0005840">
    <property type="term" value="C:ribosome"/>
    <property type="evidence" value="ECO:0007669"/>
    <property type="project" value="UniProtKB-KW"/>
</dbReference>
<protein>
    <submittedName>
        <fullName evidence="4">Ribosomal protein S18 acetylase RimI-like enzyme</fullName>
    </submittedName>
</protein>
<dbReference type="InterPro" id="IPR000182">
    <property type="entry name" value="GNAT_dom"/>
</dbReference>
<dbReference type="InterPro" id="IPR016181">
    <property type="entry name" value="Acyl_CoA_acyltransferase"/>
</dbReference>
<dbReference type="SUPFAM" id="SSF55729">
    <property type="entry name" value="Acyl-CoA N-acyltransferases (Nat)"/>
    <property type="match status" value="1"/>
</dbReference>
<keyword evidence="1" id="KW-0808">Transferase</keyword>
<comment type="caution">
    <text evidence="4">The sequence shown here is derived from an EMBL/GenBank/DDBJ whole genome shotgun (WGS) entry which is preliminary data.</text>
</comment>
<dbReference type="InterPro" id="IPR050832">
    <property type="entry name" value="Bact_Acetyltransf"/>
</dbReference>
<dbReference type="PANTHER" id="PTHR43877:SF2">
    <property type="entry name" value="AMINOALKYLPHOSPHONATE N-ACETYLTRANSFERASE-RELATED"/>
    <property type="match status" value="1"/>
</dbReference>
<dbReference type="EMBL" id="JACHFK010000005">
    <property type="protein sequence ID" value="MBB5377011.1"/>
    <property type="molecule type" value="Genomic_DNA"/>
</dbReference>
<evidence type="ECO:0000256" key="1">
    <source>
        <dbReference type="ARBA" id="ARBA00022679"/>
    </source>
</evidence>
<evidence type="ECO:0000313" key="5">
    <source>
        <dbReference type="Proteomes" id="UP000539473"/>
    </source>
</evidence>
<gene>
    <name evidence="4" type="ORF">HNQ07_002475</name>
</gene>
<dbReference type="GO" id="GO:0016747">
    <property type="term" value="F:acyltransferase activity, transferring groups other than amino-acyl groups"/>
    <property type="evidence" value="ECO:0007669"/>
    <property type="project" value="InterPro"/>
</dbReference>
<reference evidence="4 5" key="1">
    <citation type="submission" date="2020-08" db="EMBL/GenBank/DDBJ databases">
        <title>Genomic Encyclopedia of Type Strains, Phase IV (KMG-IV): sequencing the most valuable type-strain genomes for metagenomic binning, comparative biology and taxonomic classification.</title>
        <authorList>
            <person name="Goeker M."/>
        </authorList>
    </citation>
    <scope>NUCLEOTIDE SEQUENCE [LARGE SCALE GENOMIC DNA]</scope>
    <source>
        <strain evidence="4 5">DSM 27521</strain>
    </source>
</reference>
<keyword evidence="2" id="KW-0012">Acyltransferase</keyword>
<name>A0A7W8KHC4_9DEIO</name>
<evidence type="ECO:0000256" key="2">
    <source>
        <dbReference type="ARBA" id="ARBA00023315"/>
    </source>
</evidence>
<dbReference type="PROSITE" id="PS51186">
    <property type="entry name" value="GNAT"/>
    <property type="match status" value="1"/>
</dbReference>
<dbReference type="Gene3D" id="3.40.630.30">
    <property type="match status" value="1"/>
</dbReference>
<dbReference type="PANTHER" id="PTHR43877">
    <property type="entry name" value="AMINOALKYLPHOSPHONATE N-ACETYLTRANSFERASE-RELATED-RELATED"/>
    <property type="match status" value="1"/>
</dbReference>
<keyword evidence="4" id="KW-0687">Ribonucleoprotein</keyword>
<dbReference type="Proteomes" id="UP000539473">
    <property type="component" value="Unassembled WGS sequence"/>
</dbReference>
<organism evidence="4 5">
    <name type="scientific">Deinococcus metalli</name>
    <dbReference type="NCBI Taxonomy" id="1141878"/>
    <lineage>
        <taxon>Bacteria</taxon>
        <taxon>Thermotogati</taxon>
        <taxon>Deinococcota</taxon>
        <taxon>Deinococci</taxon>
        <taxon>Deinococcales</taxon>
        <taxon>Deinococcaceae</taxon>
        <taxon>Deinococcus</taxon>
    </lineage>
</organism>
<sequence>MTGPATLRPLCFEDGPAVARVACSTGFFGRSAAVYFPDSALFGALWVGPYLHGAGAGCFVAERDGEVVGYILGAPDHARYQRALTAVVARHLSTTVPTRATVRSVPYLLRAARYPSPHADWRAFPAHLHLNLLPAARGTGVGGRLLDAHLTALGGLGVPGVQLSTTTENDVALRLYRRAGFTELASRVTPLWTPWLGHPATHVLMGRRSPGRDRGPASPD</sequence>
<keyword evidence="4" id="KW-0689">Ribosomal protein</keyword>
<feature type="domain" description="N-acetyltransferase" evidence="3">
    <location>
        <begin position="5"/>
        <end position="210"/>
    </location>
</feature>
<evidence type="ECO:0000259" key="3">
    <source>
        <dbReference type="PROSITE" id="PS51186"/>
    </source>
</evidence>
<dbReference type="RefSeq" id="WP_184112138.1">
    <property type="nucleotide sequence ID" value="NZ_BNAJ01000005.1"/>
</dbReference>
<evidence type="ECO:0000313" key="4">
    <source>
        <dbReference type="EMBL" id="MBB5377011.1"/>
    </source>
</evidence>
<accession>A0A7W8KHC4</accession>
<proteinExistence type="predicted"/>